<reference evidence="3" key="1">
    <citation type="journal article" date="2019" name="Int. J. Syst. Evol. Microbiol.">
        <title>The Global Catalogue of Microorganisms (GCM) 10K type strain sequencing project: providing services to taxonomists for standard genome sequencing and annotation.</title>
        <authorList>
            <consortium name="The Broad Institute Genomics Platform"/>
            <consortium name="The Broad Institute Genome Sequencing Center for Infectious Disease"/>
            <person name="Wu L."/>
            <person name="Ma J."/>
        </authorList>
    </citation>
    <scope>NUCLEOTIDE SEQUENCE [LARGE SCALE GENOMIC DNA]</scope>
    <source>
        <strain evidence="3">JCM 4358</strain>
    </source>
</reference>
<comment type="caution">
    <text evidence="2">The sequence shown here is derived from an EMBL/GenBank/DDBJ whole genome shotgun (WGS) entry which is preliminary data.</text>
</comment>
<accession>A0ABP5V5H1</accession>
<evidence type="ECO:0000313" key="2">
    <source>
        <dbReference type="EMBL" id="GAA2394370.1"/>
    </source>
</evidence>
<organism evidence="2 3">
    <name type="scientific">Streptomyces coeruleofuscus</name>
    <dbReference type="NCBI Taxonomy" id="66879"/>
    <lineage>
        <taxon>Bacteria</taxon>
        <taxon>Bacillati</taxon>
        <taxon>Actinomycetota</taxon>
        <taxon>Actinomycetes</taxon>
        <taxon>Kitasatosporales</taxon>
        <taxon>Streptomycetaceae</taxon>
        <taxon>Streptomyces</taxon>
    </lineage>
</organism>
<dbReference type="EMBL" id="BAAASE010000003">
    <property type="protein sequence ID" value="GAA2394370.1"/>
    <property type="molecule type" value="Genomic_DNA"/>
</dbReference>
<dbReference type="Proteomes" id="UP001499986">
    <property type="component" value="Unassembled WGS sequence"/>
</dbReference>
<keyword evidence="3" id="KW-1185">Reference proteome</keyword>
<gene>
    <name evidence="2" type="ORF">GCM10010255_26160</name>
</gene>
<feature type="region of interest" description="Disordered" evidence="1">
    <location>
        <begin position="1"/>
        <end position="96"/>
    </location>
</feature>
<feature type="compositionally biased region" description="Basic and acidic residues" evidence="1">
    <location>
        <begin position="79"/>
        <end position="95"/>
    </location>
</feature>
<evidence type="ECO:0000256" key="1">
    <source>
        <dbReference type="SAM" id="MobiDB-lite"/>
    </source>
</evidence>
<evidence type="ECO:0000313" key="3">
    <source>
        <dbReference type="Proteomes" id="UP001499986"/>
    </source>
</evidence>
<proteinExistence type="predicted"/>
<protein>
    <submittedName>
        <fullName evidence="2">Uncharacterized protein</fullName>
    </submittedName>
</protein>
<name>A0ABP5V5H1_9ACTN</name>
<sequence length="131" mass="14303">MVAAAEEQGDQDRLRVSQGGERVGEQGGVQFDVPEVHRHVGAQRADPVQERAYGAQRTGVAAAVRHDHEGGRGRAARGGLRDEAELTGHATDGRRRTLPSRCVGVTGVFRRFTMRDRCGVRPSELEFPCNE</sequence>